<comment type="caution">
    <text evidence="2">The sequence shown here is derived from an EMBL/GenBank/DDBJ whole genome shotgun (WGS) entry which is preliminary data.</text>
</comment>
<sequence length="99" mass="10975">MYSLCISRCTPFFTQAFFTAIGPSLKRNFSAEPFINTELYELMCELAGIAPNPNNGTRGSLHHLLKAPSRPLEDEEEPRAPTRGIAEHDPRAAECPCNP</sequence>
<dbReference type="Proteomes" id="UP000499080">
    <property type="component" value="Unassembled WGS sequence"/>
</dbReference>
<feature type="region of interest" description="Disordered" evidence="1">
    <location>
        <begin position="55"/>
        <end position="99"/>
    </location>
</feature>
<keyword evidence="3" id="KW-1185">Reference proteome</keyword>
<feature type="non-terminal residue" evidence="2">
    <location>
        <position position="99"/>
    </location>
</feature>
<organism evidence="2 3">
    <name type="scientific">Araneus ventricosus</name>
    <name type="common">Orbweaver spider</name>
    <name type="synonym">Epeira ventricosa</name>
    <dbReference type="NCBI Taxonomy" id="182803"/>
    <lineage>
        <taxon>Eukaryota</taxon>
        <taxon>Metazoa</taxon>
        <taxon>Ecdysozoa</taxon>
        <taxon>Arthropoda</taxon>
        <taxon>Chelicerata</taxon>
        <taxon>Arachnida</taxon>
        <taxon>Araneae</taxon>
        <taxon>Araneomorphae</taxon>
        <taxon>Entelegynae</taxon>
        <taxon>Araneoidea</taxon>
        <taxon>Araneidae</taxon>
        <taxon>Araneus</taxon>
    </lineage>
</organism>
<protein>
    <submittedName>
        <fullName evidence="2">Uncharacterized protein</fullName>
    </submittedName>
</protein>
<dbReference type="InterPro" id="IPR017850">
    <property type="entry name" value="Alkaline_phosphatase_core_sf"/>
</dbReference>
<evidence type="ECO:0000313" key="3">
    <source>
        <dbReference type="Proteomes" id="UP000499080"/>
    </source>
</evidence>
<proteinExistence type="predicted"/>
<name>A0A4Y2W5S1_ARAVE</name>
<dbReference type="PANTHER" id="PTHR10151:SF114">
    <property type="entry name" value="ECTONUCLEOTIDE PYROPHOSPHATASE_PHOSPHODIESTERASE C27A7.3"/>
    <property type="match status" value="1"/>
</dbReference>
<dbReference type="OrthoDB" id="415411at2759"/>
<dbReference type="EMBL" id="BGPR01056151">
    <property type="protein sequence ID" value="GBO32659.1"/>
    <property type="molecule type" value="Genomic_DNA"/>
</dbReference>
<evidence type="ECO:0000313" key="2">
    <source>
        <dbReference type="EMBL" id="GBO32659.1"/>
    </source>
</evidence>
<dbReference type="AlphaFoldDB" id="A0A4Y2W5S1"/>
<reference evidence="2 3" key="1">
    <citation type="journal article" date="2019" name="Sci. Rep.">
        <title>Orb-weaving spider Araneus ventricosus genome elucidates the spidroin gene catalogue.</title>
        <authorList>
            <person name="Kono N."/>
            <person name="Nakamura H."/>
            <person name="Ohtoshi R."/>
            <person name="Moran D.A.P."/>
            <person name="Shinohara A."/>
            <person name="Yoshida Y."/>
            <person name="Fujiwara M."/>
            <person name="Mori M."/>
            <person name="Tomita M."/>
            <person name="Arakawa K."/>
        </authorList>
    </citation>
    <scope>NUCLEOTIDE SEQUENCE [LARGE SCALE GENOMIC DNA]</scope>
</reference>
<accession>A0A4Y2W5S1</accession>
<dbReference type="Gene3D" id="3.40.720.10">
    <property type="entry name" value="Alkaline Phosphatase, subunit A"/>
    <property type="match status" value="1"/>
</dbReference>
<evidence type="ECO:0000256" key="1">
    <source>
        <dbReference type="SAM" id="MobiDB-lite"/>
    </source>
</evidence>
<dbReference type="PANTHER" id="PTHR10151">
    <property type="entry name" value="ECTONUCLEOTIDE PYROPHOSPHATASE/PHOSPHODIESTERASE"/>
    <property type="match status" value="1"/>
</dbReference>
<gene>
    <name evidence="2" type="ORF">AVEN_3064_1</name>
</gene>